<feature type="compositionally biased region" description="Low complexity" evidence="1">
    <location>
        <begin position="304"/>
        <end position="320"/>
    </location>
</feature>
<feature type="region of interest" description="Disordered" evidence="1">
    <location>
        <begin position="184"/>
        <end position="219"/>
    </location>
</feature>
<accession>A0AAD9ZIM5</accession>
<dbReference type="EMBL" id="JASNWA010000001">
    <property type="protein sequence ID" value="KAK3179478.1"/>
    <property type="molecule type" value="Genomic_DNA"/>
</dbReference>
<evidence type="ECO:0000313" key="3">
    <source>
        <dbReference type="Proteomes" id="UP001276659"/>
    </source>
</evidence>
<dbReference type="Proteomes" id="UP001276659">
    <property type="component" value="Unassembled WGS sequence"/>
</dbReference>
<reference evidence="2" key="1">
    <citation type="submission" date="2022-11" db="EMBL/GenBank/DDBJ databases">
        <title>Chromosomal genome sequence assembly and mating type (MAT) locus characterization of the leprose asexual lichenized fungus Lepraria neglecta (Nyl.) Erichsen.</title>
        <authorList>
            <person name="Allen J.L."/>
            <person name="Pfeffer B."/>
        </authorList>
    </citation>
    <scope>NUCLEOTIDE SEQUENCE</scope>
    <source>
        <strain evidence="2">Allen 5258</strain>
    </source>
</reference>
<feature type="compositionally biased region" description="Basic and acidic residues" evidence="1">
    <location>
        <begin position="184"/>
        <end position="194"/>
    </location>
</feature>
<organism evidence="2 3">
    <name type="scientific">Lepraria neglecta</name>
    <dbReference type="NCBI Taxonomy" id="209136"/>
    <lineage>
        <taxon>Eukaryota</taxon>
        <taxon>Fungi</taxon>
        <taxon>Dikarya</taxon>
        <taxon>Ascomycota</taxon>
        <taxon>Pezizomycotina</taxon>
        <taxon>Lecanoromycetes</taxon>
        <taxon>OSLEUM clade</taxon>
        <taxon>Lecanoromycetidae</taxon>
        <taxon>Lecanorales</taxon>
        <taxon>Lecanorineae</taxon>
        <taxon>Stereocaulaceae</taxon>
        <taxon>Lepraria</taxon>
    </lineage>
</organism>
<feature type="region of interest" description="Disordered" evidence="1">
    <location>
        <begin position="299"/>
        <end position="340"/>
    </location>
</feature>
<keyword evidence="3" id="KW-1185">Reference proteome</keyword>
<name>A0AAD9ZIM5_9LECA</name>
<gene>
    <name evidence="2" type="ORF">OEA41_009764</name>
</gene>
<comment type="caution">
    <text evidence="2">The sequence shown here is derived from an EMBL/GenBank/DDBJ whole genome shotgun (WGS) entry which is preliminary data.</text>
</comment>
<evidence type="ECO:0000256" key="1">
    <source>
        <dbReference type="SAM" id="MobiDB-lite"/>
    </source>
</evidence>
<dbReference type="AlphaFoldDB" id="A0AAD9ZIM5"/>
<protein>
    <submittedName>
        <fullName evidence="2">Uncharacterized protein</fullName>
    </submittedName>
</protein>
<proteinExistence type="predicted"/>
<evidence type="ECO:0000313" key="2">
    <source>
        <dbReference type="EMBL" id="KAK3179478.1"/>
    </source>
</evidence>
<sequence>MPDPVPIPANQRIVPVWEQATKALAQRKQAIEWREQKIITEGEVYEVNPWLERAGWHTYLAGLDREKLLESVDHPDKETEPVLTAVWQAMGEMIRYCQRTATTRVSIFVRFEAVRTEKHQTRYQPLQGYMNAKLVQEYGRPWKQMVMFIGRTYRQRGWKVPRYRLNGRQRRAWKDLLAKARESLQEDNENRLEGQEEVDPDPEGSQSAGDAGAENAKSDHEDYPALAALPKACLEFCMSLLAEQITRKEYDSVMVCALAVLGVKQDGWLGPDRYPPILSAIIKISRFMVIQDAFETVGPIEPRSSSSSSSSNSSGSSGSSSSGGGEDNGDPLSRSDYDNTESGKDCLGLVKEAMDRFMIRGSHSPMQWMLDLRTYGLNIHYATTAEGTIDWVGDQVVYKNIQFTMAELRGMIHRLAAETRRILVQELMFLADPGRLPRIPWASLRDNPVNGERGWNFVRDERNLWPVDGRVWLRDRIGKDEPLRRRFIEDGPVLKWKKAGIRAYMDQVVAYRERSLPLLHMTGGYAARAPEILSIRYKNSIKGEHRNVFIEDGMVVLVTRYYKGYHAHGNEKVIHRYLPRPVGESFVYYEWLVRPFQELIEAEGWDQYTTSPFL</sequence>